<keyword evidence="1" id="KW-0472">Membrane</keyword>
<proteinExistence type="predicted"/>
<name>A0A2P4X1H1_9STRA</name>
<evidence type="ECO:0000259" key="2">
    <source>
        <dbReference type="Pfam" id="PF26605"/>
    </source>
</evidence>
<comment type="caution">
    <text evidence="3">The sequence shown here is derived from an EMBL/GenBank/DDBJ whole genome shotgun (WGS) entry which is preliminary data.</text>
</comment>
<organism evidence="3 4">
    <name type="scientific">Phytophthora palmivora</name>
    <dbReference type="NCBI Taxonomy" id="4796"/>
    <lineage>
        <taxon>Eukaryota</taxon>
        <taxon>Sar</taxon>
        <taxon>Stramenopiles</taxon>
        <taxon>Oomycota</taxon>
        <taxon>Peronosporomycetes</taxon>
        <taxon>Peronosporales</taxon>
        <taxon>Peronosporaceae</taxon>
        <taxon>Phytophthora</taxon>
    </lineage>
</organism>
<evidence type="ECO:0000313" key="3">
    <source>
        <dbReference type="EMBL" id="POM59383.1"/>
    </source>
</evidence>
<protein>
    <recommendedName>
        <fullName evidence="2">WLGC domain-containing protein</fullName>
    </recommendedName>
</protein>
<feature type="transmembrane region" description="Helical" evidence="1">
    <location>
        <begin position="401"/>
        <end position="424"/>
    </location>
</feature>
<dbReference type="InterPro" id="IPR058256">
    <property type="entry name" value="WLGC"/>
</dbReference>
<dbReference type="Gene3D" id="3.80.10.10">
    <property type="entry name" value="Ribonuclease Inhibitor"/>
    <property type="match status" value="1"/>
</dbReference>
<reference evidence="3 4" key="1">
    <citation type="journal article" date="2017" name="Genome Biol. Evol.">
        <title>Phytophthora megakarya and P. palmivora, closely related causal agents of cacao black pod rot, underwent increases in genome sizes and gene numbers by different mechanisms.</title>
        <authorList>
            <person name="Ali S.S."/>
            <person name="Shao J."/>
            <person name="Lary D.J."/>
            <person name="Kronmiller B."/>
            <person name="Shen D."/>
            <person name="Strem M.D."/>
            <person name="Amoako-Attah I."/>
            <person name="Akrofi A.Y."/>
            <person name="Begoude B.A."/>
            <person name="Ten Hoopen G.M."/>
            <person name="Coulibaly K."/>
            <person name="Kebe B.I."/>
            <person name="Melnick R.L."/>
            <person name="Guiltinan M.J."/>
            <person name="Tyler B.M."/>
            <person name="Meinhardt L.W."/>
            <person name="Bailey B.A."/>
        </authorList>
    </citation>
    <scope>NUCLEOTIDE SEQUENCE [LARGE SCALE GENOMIC DNA]</scope>
    <source>
        <strain evidence="4">sbr112.9</strain>
    </source>
</reference>
<dbReference type="Pfam" id="PF26605">
    <property type="entry name" value="WLGC"/>
    <property type="match status" value="1"/>
</dbReference>
<dbReference type="AlphaFoldDB" id="A0A2P4X1H1"/>
<feature type="transmembrane region" description="Helical" evidence="1">
    <location>
        <begin position="266"/>
        <end position="284"/>
    </location>
</feature>
<evidence type="ECO:0000313" key="4">
    <source>
        <dbReference type="Proteomes" id="UP000237271"/>
    </source>
</evidence>
<keyword evidence="1" id="KW-0812">Transmembrane</keyword>
<keyword evidence="4" id="KW-1185">Reference proteome</keyword>
<sequence length="811" mass="92054">MKLFPRGRKVAQGPTKEKTLVAKLDTTRGAGLTNSAISVLGSLLEWRQHRFSVIGWGYVIFMTLIFLLSSAWSLLLIILNLEPSKSANYFLQTENLDNGHFWQSQKASSSILVTTTVLLLVVIGVYWYLLYLLLFRPPSERDHQKESKVHHPNTLIVGFQKHQTLNKTMENHTIQCLPIFIARQALRMIISSHTCLHFQNVLMEIPEVILQILSLREHMAQGLDPSLLYCYASLMALNAFVAFFHIQFRWNEATLHHILKDSIVDAAFAVFFPALVLFYSFFVFQDDLKTVKIRQRFFPPREFERKARNYVNAKELNMFTTDFESLLVRSWWDAFLRLSFNILACFRWFKITFLLLQRQHKSNKLQLSMNTKIRDKAVSPFVGSEGSNRQNNVNNNDFHRYIFRTMISIFFLLYGVSCIVYTVVAVRISREACSLYPQCVQFSYFVMYGAPRDICQCLAYVDRDLAPAHSENLTDATQVLAQLAASGKLQSVQLVNRKINGSLPVELQGCQNLRNMVLIHTGVNTFPSWTSTSFANLEYLHLEGDTSDTNLAELPSDFFYFMSMLHTLHLSYHPNLPSLPSLNGLKTLESVYFGYLDSITKLPSTGSLPAIQVMALEGLPQVRLLPDVSQYESTLEMMFVQDMPACCSGFLSEGNCNTTFPSCCDRTQSNTSGSLPSICLVMPDEEAFLPTNATLAILNHFATNTSNFCDVSQATCPRDVLYADKQIADVCAGVLYRKCTSESQGVGICFNEDMRRVQCTYSATIIDMRMAEIAAGCDCDMVEELWLGCTGGFCELQSPRYVWNCFQVIMS</sequence>
<feature type="domain" description="WLGC" evidence="2">
    <location>
        <begin position="728"/>
        <end position="790"/>
    </location>
</feature>
<dbReference type="Proteomes" id="UP000237271">
    <property type="component" value="Unassembled WGS sequence"/>
</dbReference>
<feature type="transmembrane region" description="Helical" evidence="1">
    <location>
        <begin position="111"/>
        <end position="135"/>
    </location>
</feature>
<dbReference type="SUPFAM" id="SSF52058">
    <property type="entry name" value="L domain-like"/>
    <property type="match status" value="1"/>
</dbReference>
<dbReference type="InterPro" id="IPR032675">
    <property type="entry name" value="LRR_dom_sf"/>
</dbReference>
<dbReference type="OrthoDB" id="112950at2759"/>
<feature type="transmembrane region" description="Helical" evidence="1">
    <location>
        <begin position="226"/>
        <end position="246"/>
    </location>
</feature>
<accession>A0A2P4X1H1</accession>
<gene>
    <name evidence="3" type="ORF">PHPALM_31896</name>
</gene>
<keyword evidence="1" id="KW-1133">Transmembrane helix</keyword>
<dbReference type="EMBL" id="NCKW01017184">
    <property type="protein sequence ID" value="POM59383.1"/>
    <property type="molecule type" value="Genomic_DNA"/>
</dbReference>
<evidence type="ECO:0000256" key="1">
    <source>
        <dbReference type="SAM" id="Phobius"/>
    </source>
</evidence>
<feature type="transmembrane region" description="Helical" evidence="1">
    <location>
        <begin position="56"/>
        <end position="79"/>
    </location>
</feature>